<evidence type="ECO:0000259" key="2">
    <source>
        <dbReference type="Pfam" id="PF13490"/>
    </source>
</evidence>
<dbReference type="Proteomes" id="UP000523079">
    <property type="component" value="Unassembled WGS sequence"/>
</dbReference>
<organism evidence="3 4">
    <name type="scientific">Microlunatus kandeliicorticis</name>
    <dbReference type="NCBI Taxonomy" id="1759536"/>
    <lineage>
        <taxon>Bacteria</taxon>
        <taxon>Bacillati</taxon>
        <taxon>Actinomycetota</taxon>
        <taxon>Actinomycetes</taxon>
        <taxon>Propionibacteriales</taxon>
        <taxon>Propionibacteriaceae</taxon>
        <taxon>Microlunatus</taxon>
    </lineage>
</organism>
<proteinExistence type="predicted"/>
<name>A0A7W3IUR6_9ACTN</name>
<sequence>MSSGHAHDQAHDHAHDHGGDPDDPDAALHSDDCETVLAKVYEFLDHEIEHADGDRIRAHLAACEPCLETFDAEQALKSLVARCCGGDVAPDHLRLKVMAKITRTQVTLRES</sequence>
<protein>
    <submittedName>
        <fullName evidence="3">Mycothiol system anti-sigma-R factor</fullName>
    </submittedName>
</protein>
<comment type="caution">
    <text evidence="3">The sequence shown here is derived from an EMBL/GenBank/DDBJ whole genome shotgun (WGS) entry which is preliminary data.</text>
</comment>
<feature type="domain" description="Putative zinc-finger" evidence="2">
    <location>
        <begin position="33"/>
        <end position="66"/>
    </location>
</feature>
<evidence type="ECO:0000313" key="3">
    <source>
        <dbReference type="EMBL" id="MBA8795592.1"/>
    </source>
</evidence>
<dbReference type="InterPro" id="IPR027383">
    <property type="entry name" value="Znf_put"/>
</dbReference>
<dbReference type="NCBIfam" id="TIGR03988">
    <property type="entry name" value="antisig_RsrA"/>
    <property type="match status" value="1"/>
</dbReference>
<dbReference type="EMBL" id="JACGWT010000005">
    <property type="protein sequence ID" value="MBA8795592.1"/>
    <property type="molecule type" value="Genomic_DNA"/>
</dbReference>
<dbReference type="InterPro" id="IPR024020">
    <property type="entry name" value="Anit_sigma_mycothiol_RsrA"/>
</dbReference>
<feature type="region of interest" description="Disordered" evidence="1">
    <location>
        <begin position="1"/>
        <end position="29"/>
    </location>
</feature>
<keyword evidence="4" id="KW-1185">Reference proteome</keyword>
<accession>A0A7W3IUR6</accession>
<evidence type="ECO:0000313" key="4">
    <source>
        <dbReference type="Proteomes" id="UP000523079"/>
    </source>
</evidence>
<evidence type="ECO:0000256" key="1">
    <source>
        <dbReference type="SAM" id="MobiDB-lite"/>
    </source>
</evidence>
<reference evidence="3 4" key="1">
    <citation type="submission" date="2020-07" db="EMBL/GenBank/DDBJ databases">
        <title>Sequencing the genomes of 1000 actinobacteria strains.</title>
        <authorList>
            <person name="Klenk H.-P."/>
        </authorList>
    </citation>
    <scope>NUCLEOTIDE SEQUENCE [LARGE SCALE GENOMIC DNA]</scope>
    <source>
        <strain evidence="3 4">DSM 100723</strain>
    </source>
</reference>
<dbReference type="Pfam" id="PF13490">
    <property type="entry name" value="zf-HC2"/>
    <property type="match status" value="1"/>
</dbReference>
<gene>
    <name evidence="3" type="ORF">FHX74_003228</name>
</gene>
<dbReference type="RefSeq" id="WP_182561196.1">
    <property type="nucleotide sequence ID" value="NZ_JACGWT010000005.1"/>
</dbReference>
<dbReference type="AlphaFoldDB" id="A0A7W3IUR6"/>